<dbReference type="RefSeq" id="WP_127030809.1">
    <property type="nucleotide sequence ID" value="NZ_RYFG02000031.1"/>
</dbReference>
<feature type="domain" description="Integrase catalytic" evidence="3">
    <location>
        <begin position="220"/>
        <end position="383"/>
    </location>
</feature>
<dbReference type="Gene3D" id="3.30.420.10">
    <property type="entry name" value="Ribonuclease H-like superfamily/Ribonuclease H"/>
    <property type="match status" value="1"/>
</dbReference>
<dbReference type="NCBIfam" id="NF033516">
    <property type="entry name" value="transpos_IS3"/>
    <property type="match status" value="1"/>
</dbReference>
<dbReference type="Gene3D" id="1.10.10.60">
    <property type="entry name" value="Homeodomain-like"/>
    <property type="match status" value="1"/>
</dbReference>
<dbReference type="Pfam" id="PF13333">
    <property type="entry name" value="rve_2"/>
    <property type="match status" value="1"/>
</dbReference>
<dbReference type="Pfam" id="PF13276">
    <property type="entry name" value="HTH_21"/>
    <property type="match status" value="1"/>
</dbReference>
<evidence type="ECO:0000313" key="5">
    <source>
        <dbReference type="Proteomes" id="UP000733744"/>
    </source>
</evidence>
<protein>
    <submittedName>
        <fullName evidence="4">IS3 family transposase</fullName>
    </submittedName>
</protein>
<dbReference type="InterPro" id="IPR048020">
    <property type="entry name" value="Transpos_IS3"/>
</dbReference>
<proteinExistence type="inferred from homology"/>
<dbReference type="InterPro" id="IPR009057">
    <property type="entry name" value="Homeodomain-like_sf"/>
</dbReference>
<organism evidence="4 5">
    <name type="scientific">Candidatus Methylobacter oryzae</name>
    <dbReference type="NCBI Taxonomy" id="2497749"/>
    <lineage>
        <taxon>Bacteria</taxon>
        <taxon>Pseudomonadati</taxon>
        <taxon>Pseudomonadota</taxon>
        <taxon>Gammaproteobacteria</taxon>
        <taxon>Methylococcales</taxon>
        <taxon>Methylococcaceae</taxon>
        <taxon>Methylobacter</taxon>
    </lineage>
</organism>
<evidence type="ECO:0000259" key="3">
    <source>
        <dbReference type="PROSITE" id="PS50994"/>
    </source>
</evidence>
<dbReference type="SUPFAM" id="SSF46689">
    <property type="entry name" value="Homeodomain-like"/>
    <property type="match status" value="1"/>
</dbReference>
<dbReference type="PANTHER" id="PTHR46889:SF4">
    <property type="entry name" value="TRANSPOSASE INSO FOR INSERTION SEQUENCE ELEMENT IS911B-RELATED"/>
    <property type="match status" value="1"/>
</dbReference>
<dbReference type="InterPro" id="IPR012337">
    <property type="entry name" value="RNaseH-like_sf"/>
</dbReference>
<dbReference type="Proteomes" id="UP000733744">
    <property type="component" value="Unassembled WGS sequence"/>
</dbReference>
<dbReference type="InterPro" id="IPR025948">
    <property type="entry name" value="HTH-like_dom"/>
</dbReference>
<evidence type="ECO:0000313" key="4">
    <source>
        <dbReference type="EMBL" id="TRX00303.1"/>
    </source>
</evidence>
<dbReference type="InterPro" id="IPR050900">
    <property type="entry name" value="Transposase_IS3/IS150/IS904"/>
</dbReference>
<dbReference type="InterPro" id="IPR001584">
    <property type="entry name" value="Integrase_cat-core"/>
</dbReference>
<sequence>MSQEKPNTYTAEFRASAVKLANESDKPITQVAKDLGINVNTLHTWIGKYSRPKESDKAIRTDEHLYDELKRLKKEVARLTEERDLLKKAAGVLCQGAAVKYAWIKQHTADFSVNTMCRFLQVSRSAYYDWLHRMPTANEKDDTGLTGILEGLFEKSRATYGTRRLKAALLGRDRTVSRRRIGRLMREAGLTCKTKRKFKATTNSRHDLPVAPNHLDRQFAVDQPNQVYAGDITYIPTQEGWLYLAVVIDLYSRQVVGWSMAEHMRTQLVNDALLMAIWKRKPDKGLLWHTDQGSQYASDSHRTLLAQHGIRQSMSRKGNCWDNSVSESFFHTLKTELVHHQCYQTRTEAKQDIFEYIEVFYNRERLHSANGYLSPVDYELQQKAA</sequence>
<keyword evidence="5" id="KW-1185">Reference proteome</keyword>
<evidence type="ECO:0000256" key="2">
    <source>
        <dbReference type="SAM" id="Coils"/>
    </source>
</evidence>
<dbReference type="Pfam" id="PF01527">
    <property type="entry name" value="HTH_Tnp_1"/>
    <property type="match status" value="1"/>
</dbReference>
<gene>
    <name evidence="4" type="ORF">EKO24_006195</name>
</gene>
<dbReference type="InterPro" id="IPR002514">
    <property type="entry name" value="Transposase_8"/>
</dbReference>
<comment type="caution">
    <text evidence="4">The sequence shown here is derived from an EMBL/GenBank/DDBJ whole genome shotgun (WGS) entry which is preliminary data.</text>
</comment>
<keyword evidence="2" id="KW-0175">Coiled coil</keyword>
<dbReference type="EMBL" id="RYFG02000031">
    <property type="protein sequence ID" value="TRX00303.1"/>
    <property type="molecule type" value="Genomic_DNA"/>
</dbReference>
<comment type="similarity">
    <text evidence="1">Belongs to the transposase 8 family.</text>
</comment>
<reference evidence="4 5" key="1">
    <citation type="journal article" date="2019" name="Antonie Van Leeuwenhoek">
        <title>Description of 'Ca. Methylobacter oryzae' KRF1, a novel species from the environmentally important Methylobacter clade 2.</title>
        <authorList>
            <person name="Khatri K."/>
            <person name="Mohite J.A."/>
            <person name="Pandit P.S."/>
            <person name="Bahulikar R."/>
            <person name="Rahalkar M.C."/>
        </authorList>
    </citation>
    <scope>NUCLEOTIDE SEQUENCE [LARGE SCALE GENOMIC DNA]</scope>
    <source>
        <strain evidence="4 5">KRF1</strain>
    </source>
</reference>
<dbReference type="PROSITE" id="PS50994">
    <property type="entry name" value="INTEGRASE"/>
    <property type="match status" value="1"/>
</dbReference>
<dbReference type="InterPro" id="IPR036397">
    <property type="entry name" value="RNaseH_sf"/>
</dbReference>
<dbReference type="PANTHER" id="PTHR46889">
    <property type="entry name" value="TRANSPOSASE INSF FOR INSERTION SEQUENCE IS3B-RELATED"/>
    <property type="match status" value="1"/>
</dbReference>
<accession>A0ABY3CCY0</accession>
<name>A0ABY3CCY0_9GAMM</name>
<dbReference type="SUPFAM" id="SSF53098">
    <property type="entry name" value="Ribonuclease H-like"/>
    <property type="match status" value="1"/>
</dbReference>
<dbReference type="Pfam" id="PF00665">
    <property type="entry name" value="rve"/>
    <property type="match status" value="1"/>
</dbReference>
<feature type="coiled-coil region" evidence="2">
    <location>
        <begin position="62"/>
        <end position="89"/>
    </location>
</feature>
<evidence type="ECO:0000256" key="1">
    <source>
        <dbReference type="ARBA" id="ARBA00009964"/>
    </source>
</evidence>